<dbReference type="SUPFAM" id="SSF56935">
    <property type="entry name" value="Porins"/>
    <property type="match status" value="1"/>
</dbReference>
<evidence type="ECO:0008006" key="3">
    <source>
        <dbReference type="Google" id="ProtNLM"/>
    </source>
</evidence>
<dbReference type="InterPro" id="IPR018759">
    <property type="entry name" value="BBP2_2"/>
</dbReference>
<dbReference type="Pfam" id="PF10082">
    <property type="entry name" value="BBP2_2"/>
    <property type="match status" value="1"/>
</dbReference>
<organism evidence="1 2">
    <name type="scientific">Janthinobacterium agaricidamnosum NBRC 102515 = DSM 9628</name>
    <dbReference type="NCBI Taxonomy" id="1349767"/>
    <lineage>
        <taxon>Bacteria</taxon>
        <taxon>Pseudomonadati</taxon>
        <taxon>Pseudomonadota</taxon>
        <taxon>Betaproteobacteria</taxon>
        <taxon>Burkholderiales</taxon>
        <taxon>Oxalobacteraceae</taxon>
        <taxon>Janthinobacterium</taxon>
    </lineage>
</organism>
<name>W0V9P5_9BURK</name>
<dbReference type="AlphaFoldDB" id="W0V9P5"/>
<dbReference type="STRING" id="1349767.GJA_4005"/>
<protein>
    <recommendedName>
        <fullName evidence="3">Exopolysaccharide biosynthesis operon protein EpsL</fullName>
    </recommendedName>
</protein>
<dbReference type="Proteomes" id="UP000027604">
    <property type="component" value="Chromosome I"/>
</dbReference>
<keyword evidence="2" id="KW-1185">Reference proteome</keyword>
<dbReference type="EMBL" id="HG322949">
    <property type="protein sequence ID" value="CDG84616.1"/>
    <property type="molecule type" value="Genomic_DNA"/>
</dbReference>
<sequence>MLNLLRKNISCEWIALPLPAPRRALISSLLLAGGALGAGPALAEISDTIKPFIATAYSYDDNLLRLPDGVEGQGGGRGDTARQIQAGFLFNRPIGRQVLSGQAKWSKVSFKHFKDLDYDGKDFLADWEWHLANHLQGHLGASYNQTLTPFSDFQSSERNLRVQRRDYFDVAWRFHPSWRVRGALSHESYNYDLSTQRFNNRSENAAEVGGDYLASSDSRIGFQVRHSHSVYQQPRLIEAAFVEDSFDQDEAKANIYWYFSGITQLEFIGGWATRRYAFLNARDASGLNARTNLYWAPLGKLRFTGSAWREFSVVESVIFNNSLNQGVSLGATWDATGKIRVDASVRREKRDFNGSGVAAAGGDVSDRGHGATLGFSYVPYRQVQLGVSVFVDVRDGSPIVGTNSFHAKGASVNASVQF</sequence>
<dbReference type="InterPro" id="IPR017465">
    <property type="entry name" value="EpsL_proteobac"/>
</dbReference>
<dbReference type="eggNOG" id="COG5338">
    <property type="taxonomic scope" value="Bacteria"/>
</dbReference>
<evidence type="ECO:0000313" key="2">
    <source>
        <dbReference type="Proteomes" id="UP000027604"/>
    </source>
</evidence>
<accession>W0V9P5</accession>
<dbReference type="OrthoDB" id="8576304at2"/>
<dbReference type="NCBIfam" id="TIGR03014">
    <property type="entry name" value="EpsL"/>
    <property type="match status" value="1"/>
</dbReference>
<evidence type="ECO:0000313" key="1">
    <source>
        <dbReference type="EMBL" id="CDG84616.1"/>
    </source>
</evidence>
<reference evidence="1 2" key="1">
    <citation type="journal article" date="2015" name="Genome Announc.">
        <title>Genome Sequence of Mushroom Soft-Rot Pathogen Janthinobacterium agaricidamnosum.</title>
        <authorList>
            <person name="Graupner K."/>
            <person name="Lackner G."/>
            <person name="Hertweck C."/>
        </authorList>
    </citation>
    <scope>NUCLEOTIDE SEQUENCE [LARGE SCALE GENOMIC DNA]</scope>
    <source>
        <strain evidence="2">NBRC 102515 / DSM 9628</strain>
    </source>
</reference>
<gene>
    <name evidence="1" type="ORF">GJA_4005</name>
</gene>
<dbReference type="HOGENOM" id="CLU_055127_0_0_4"/>
<dbReference type="RefSeq" id="WP_038500407.1">
    <property type="nucleotide sequence ID" value="NZ_BCTH01000014.1"/>
</dbReference>
<dbReference type="KEGG" id="jag:GJA_4005"/>
<dbReference type="PATRIC" id="fig|1349767.4.peg.585"/>
<proteinExistence type="predicted"/>